<organism evidence="4 5">
    <name type="scientific">Arthrobotrys conoides</name>
    <dbReference type="NCBI Taxonomy" id="74498"/>
    <lineage>
        <taxon>Eukaryota</taxon>
        <taxon>Fungi</taxon>
        <taxon>Dikarya</taxon>
        <taxon>Ascomycota</taxon>
        <taxon>Pezizomycotina</taxon>
        <taxon>Orbiliomycetes</taxon>
        <taxon>Orbiliales</taxon>
        <taxon>Orbiliaceae</taxon>
        <taxon>Arthrobotrys</taxon>
    </lineage>
</organism>
<accession>A0AAN8S128</accession>
<protein>
    <recommendedName>
        <fullName evidence="6">Enoyl reductase (ER) domain-containing protein</fullName>
    </recommendedName>
</protein>
<dbReference type="Gene3D" id="3.90.180.10">
    <property type="entry name" value="Medium-chain alcohol dehydrogenases, catalytic domain"/>
    <property type="match status" value="1"/>
</dbReference>
<dbReference type="SUPFAM" id="SSF51735">
    <property type="entry name" value="NAD(P)-binding Rossmann-fold domains"/>
    <property type="match status" value="1"/>
</dbReference>
<dbReference type="InterPro" id="IPR045010">
    <property type="entry name" value="MDR_fam"/>
</dbReference>
<name>A0AAN8S128_9PEZI</name>
<dbReference type="CDD" id="cd05288">
    <property type="entry name" value="PGDH"/>
    <property type="match status" value="1"/>
</dbReference>
<dbReference type="FunFam" id="3.40.50.720:FF:000121">
    <property type="entry name" value="Prostaglandin reductase 2"/>
    <property type="match status" value="1"/>
</dbReference>
<dbReference type="Pfam" id="PF00107">
    <property type="entry name" value="ADH_zinc_N"/>
    <property type="match status" value="1"/>
</dbReference>
<dbReference type="InterPro" id="IPR041694">
    <property type="entry name" value="ADH_N_2"/>
</dbReference>
<dbReference type="GO" id="GO:0016628">
    <property type="term" value="F:oxidoreductase activity, acting on the CH-CH group of donors, NAD or NADP as acceptor"/>
    <property type="evidence" value="ECO:0007669"/>
    <property type="project" value="InterPro"/>
</dbReference>
<evidence type="ECO:0000313" key="4">
    <source>
        <dbReference type="EMBL" id="KAK6516496.1"/>
    </source>
</evidence>
<evidence type="ECO:0000256" key="1">
    <source>
        <dbReference type="ARBA" id="ARBA00023002"/>
    </source>
</evidence>
<reference evidence="4 5" key="1">
    <citation type="submission" date="2019-10" db="EMBL/GenBank/DDBJ databases">
        <authorList>
            <person name="Palmer J.M."/>
        </authorList>
    </citation>
    <scope>NUCLEOTIDE SEQUENCE [LARGE SCALE GENOMIC DNA]</scope>
    <source>
        <strain evidence="4 5">TWF506</strain>
    </source>
</reference>
<evidence type="ECO:0008006" key="6">
    <source>
        <dbReference type="Google" id="ProtNLM"/>
    </source>
</evidence>
<sequence length="388" mass="43296">MTKYTAKQWFVKERSGDNLNIEKTFELVTKELSTDDLKEGDLFLKAHYFSNDPTQRIWINKDSVKERLYRVPIENGELMESYGIFEVIESRKADYEKGDFVLARAFWADYCILTPIDLKVDAGATLMKVMGDPTDFLTLGITGITAYFGLLTVGAATSKDSTVVVSVAAGATGSVACQIAKNVLGIKNVVGITSSEAKCDFLKKSCGCDYALNYRSPSFKQDFEEATKDDIDVYFDNVGGEILDMALVRMKEYGRVVSCGAISLYDDMKGGGASAGISREAWIQVICHKVRIEGFVVIQFADQLPKALADLVPWLMEGKIHLVKDIWEAGIEDVPRGMLKLFKGSESNLELYWKNIITRAVTKTWEARASAFGNFKATKREERQENMV</sequence>
<keyword evidence="1" id="KW-0560">Oxidoreductase</keyword>
<evidence type="ECO:0000313" key="5">
    <source>
        <dbReference type="Proteomes" id="UP001307849"/>
    </source>
</evidence>
<dbReference type="PANTHER" id="PTHR43205">
    <property type="entry name" value="PROSTAGLANDIN REDUCTASE"/>
    <property type="match status" value="1"/>
</dbReference>
<evidence type="ECO:0000259" key="2">
    <source>
        <dbReference type="Pfam" id="PF00107"/>
    </source>
</evidence>
<evidence type="ECO:0000259" key="3">
    <source>
        <dbReference type="Pfam" id="PF16884"/>
    </source>
</evidence>
<feature type="domain" description="Oxidoreductase N-terminal" evidence="3">
    <location>
        <begin position="7"/>
        <end position="115"/>
    </location>
</feature>
<comment type="caution">
    <text evidence="4">The sequence shown here is derived from an EMBL/GenBank/DDBJ whole genome shotgun (WGS) entry which is preliminary data.</text>
</comment>
<dbReference type="Proteomes" id="UP001307849">
    <property type="component" value="Unassembled WGS sequence"/>
</dbReference>
<dbReference type="SUPFAM" id="SSF50129">
    <property type="entry name" value="GroES-like"/>
    <property type="match status" value="1"/>
</dbReference>
<dbReference type="AlphaFoldDB" id="A0AAN8S128"/>
<dbReference type="PANTHER" id="PTHR43205:SF19">
    <property type="entry name" value="ENOYL REDUCTASE (ER) DOMAIN-CONTAINING PROTEIN"/>
    <property type="match status" value="1"/>
</dbReference>
<gene>
    <name evidence="4" type="ORF">TWF506_006403</name>
</gene>
<dbReference type="Pfam" id="PF16884">
    <property type="entry name" value="ADH_N_2"/>
    <property type="match status" value="1"/>
</dbReference>
<dbReference type="Gene3D" id="3.40.50.720">
    <property type="entry name" value="NAD(P)-binding Rossmann-like Domain"/>
    <property type="match status" value="1"/>
</dbReference>
<keyword evidence="5" id="KW-1185">Reference proteome</keyword>
<dbReference type="EMBL" id="JAVHJM010000003">
    <property type="protein sequence ID" value="KAK6516496.1"/>
    <property type="molecule type" value="Genomic_DNA"/>
</dbReference>
<feature type="domain" description="Alcohol dehydrogenase-like C-terminal" evidence="2">
    <location>
        <begin position="172"/>
        <end position="307"/>
    </location>
</feature>
<dbReference type="InterPro" id="IPR036291">
    <property type="entry name" value="NAD(P)-bd_dom_sf"/>
</dbReference>
<dbReference type="InterPro" id="IPR011032">
    <property type="entry name" value="GroES-like_sf"/>
</dbReference>
<proteinExistence type="predicted"/>
<dbReference type="InterPro" id="IPR013149">
    <property type="entry name" value="ADH-like_C"/>
</dbReference>